<gene>
    <name evidence="3" type="ORF">DVB73_01790</name>
</gene>
<keyword evidence="1" id="KW-0812">Transmembrane</keyword>
<accession>A0AAD0VSB9</accession>
<dbReference type="Proteomes" id="UP000256503">
    <property type="component" value="Chromosome"/>
</dbReference>
<evidence type="ECO:0000256" key="1">
    <source>
        <dbReference type="SAM" id="Phobius"/>
    </source>
</evidence>
<keyword evidence="1" id="KW-1133">Transmembrane helix</keyword>
<dbReference type="EMBL" id="CP031146">
    <property type="protein sequence ID" value="AXM94646.1"/>
    <property type="molecule type" value="Genomic_DNA"/>
</dbReference>
<dbReference type="Pfam" id="PF12792">
    <property type="entry name" value="CSS-motif"/>
    <property type="match status" value="1"/>
</dbReference>
<feature type="domain" description="Putative cyclic diguanylate phosphodiesterase CSS motif-containing" evidence="2">
    <location>
        <begin position="41"/>
        <end position="228"/>
    </location>
</feature>
<name>A0AAD0VSB9_PSEDL</name>
<evidence type="ECO:0000313" key="4">
    <source>
        <dbReference type="Proteomes" id="UP000256503"/>
    </source>
</evidence>
<protein>
    <recommendedName>
        <fullName evidence="2">Putative cyclic diguanylate phosphodiesterase CSS motif-containing domain-containing protein</fullName>
    </recommendedName>
</protein>
<dbReference type="InterPro" id="IPR024744">
    <property type="entry name" value="CSS-motif_dom"/>
</dbReference>
<organism evidence="3 4">
    <name type="scientific">Pseudomonas plecoglossicida</name>
    <dbReference type="NCBI Taxonomy" id="70775"/>
    <lineage>
        <taxon>Bacteria</taxon>
        <taxon>Pseudomonadati</taxon>
        <taxon>Pseudomonadota</taxon>
        <taxon>Gammaproteobacteria</taxon>
        <taxon>Pseudomonadales</taxon>
        <taxon>Pseudomonadaceae</taxon>
        <taxon>Pseudomonas</taxon>
    </lineage>
</organism>
<dbReference type="AlphaFoldDB" id="A0AAD0VSB9"/>
<keyword evidence="1" id="KW-0472">Membrane</keyword>
<feature type="transmembrane region" description="Helical" evidence="1">
    <location>
        <begin position="230"/>
        <end position="253"/>
    </location>
</feature>
<evidence type="ECO:0000313" key="3">
    <source>
        <dbReference type="EMBL" id="AXM94646.1"/>
    </source>
</evidence>
<sequence>MSRTTMIGRSMLELLLILSIALIPVVSGLAVMVYQQDRKLAENARISLQEAIYSVDLSLDRLHTLATNALALADQPCSVVKPNLIKQVSETRYLRSLVLSRNDEVYCSSMPGVADSAILLADAHTPLQLIVDPELTPRGALLTYKLRSDDFSAVATAYAEQLRAELKGFQDGLTLLLEVGDAYIWNGDSHSLTRPSQTEYFHHAVSDRYGYTVKVGYAEGYSAQEARQSMILVLPSLVLIGIVTGFVIFWAMWRRGFQRDNAVKQR</sequence>
<proteinExistence type="predicted"/>
<reference evidence="3 4" key="1">
    <citation type="submission" date="2018-07" db="EMBL/GenBank/DDBJ databases">
        <title>Complete genome sequence of a Pseudomonas plecoglossicida strain pathogenic to the marine fish, Larimichthys crocea.</title>
        <authorList>
            <person name="Tao Z."/>
        </authorList>
    </citation>
    <scope>NUCLEOTIDE SEQUENCE [LARGE SCALE GENOMIC DNA]</scope>
    <source>
        <strain evidence="3 4">XSDHY-P</strain>
    </source>
</reference>
<evidence type="ECO:0000259" key="2">
    <source>
        <dbReference type="Pfam" id="PF12792"/>
    </source>
</evidence>